<organism evidence="2 3">
    <name type="scientific">Paenibacillus solanacearum</name>
    <dbReference type="NCBI Taxonomy" id="2048548"/>
    <lineage>
        <taxon>Bacteria</taxon>
        <taxon>Bacillati</taxon>
        <taxon>Bacillota</taxon>
        <taxon>Bacilli</taxon>
        <taxon>Bacillales</taxon>
        <taxon>Paenibacillaceae</taxon>
        <taxon>Paenibacillus</taxon>
    </lineage>
</organism>
<name>A0A916K422_9BACL</name>
<reference evidence="2" key="1">
    <citation type="submission" date="2021-06" db="EMBL/GenBank/DDBJ databases">
        <authorList>
            <person name="Criscuolo A."/>
        </authorList>
    </citation>
    <scope>NUCLEOTIDE SEQUENCE</scope>
    <source>
        <strain evidence="2">CIP111600</strain>
    </source>
</reference>
<dbReference type="AlphaFoldDB" id="A0A916K422"/>
<evidence type="ECO:0000313" key="3">
    <source>
        <dbReference type="Proteomes" id="UP000693672"/>
    </source>
</evidence>
<proteinExistence type="predicted"/>
<accession>A0A916K422</accession>
<evidence type="ECO:0000313" key="2">
    <source>
        <dbReference type="EMBL" id="CAG7639822.1"/>
    </source>
</evidence>
<dbReference type="EMBL" id="CAJVAS010000020">
    <property type="protein sequence ID" value="CAG7639822.1"/>
    <property type="molecule type" value="Genomic_DNA"/>
</dbReference>
<comment type="caution">
    <text evidence="2">The sequence shown here is derived from an EMBL/GenBank/DDBJ whole genome shotgun (WGS) entry which is preliminary data.</text>
</comment>
<dbReference type="Proteomes" id="UP000693672">
    <property type="component" value="Unassembled WGS sequence"/>
</dbReference>
<feature type="transmembrane region" description="Helical" evidence="1">
    <location>
        <begin position="6"/>
        <end position="26"/>
    </location>
</feature>
<keyword evidence="1" id="KW-0812">Transmembrane</keyword>
<sequence>MKGLINGIALSLPLWGMILCLIQLLLRIR</sequence>
<evidence type="ECO:0000256" key="1">
    <source>
        <dbReference type="SAM" id="Phobius"/>
    </source>
</evidence>
<gene>
    <name evidence="2" type="ORF">PAESOLCIP111_04073</name>
</gene>
<protein>
    <submittedName>
        <fullName evidence="2">Uncharacterized protein</fullName>
    </submittedName>
</protein>
<keyword evidence="1" id="KW-0472">Membrane</keyword>
<keyword evidence="1" id="KW-1133">Transmembrane helix</keyword>
<keyword evidence="3" id="KW-1185">Reference proteome</keyword>